<dbReference type="Proteomes" id="UP001433638">
    <property type="component" value="Unassembled WGS sequence"/>
</dbReference>
<dbReference type="Pfam" id="PF01810">
    <property type="entry name" value="LysE"/>
    <property type="match status" value="1"/>
</dbReference>
<evidence type="ECO:0000313" key="8">
    <source>
        <dbReference type="Proteomes" id="UP001433638"/>
    </source>
</evidence>
<dbReference type="RefSeq" id="WP_349588544.1">
    <property type="nucleotide sequence ID" value="NZ_JBEFLD010000006.1"/>
</dbReference>
<comment type="caution">
    <text evidence="7">The sequence shown here is derived from an EMBL/GenBank/DDBJ whole genome shotgun (WGS) entry which is preliminary data.</text>
</comment>
<evidence type="ECO:0000256" key="1">
    <source>
        <dbReference type="ARBA" id="ARBA00004651"/>
    </source>
</evidence>
<name>A0ABV1M5T9_9NEIS</name>
<protein>
    <submittedName>
        <fullName evidence="7">LysE family translocator</fullName>
    </submittedName>
</protein>
<evidence type="ECO:0000313" key="7">
    <source>
        <dbReference type="EMBL" id="MEQ6291543.1"/>
    </source>
</evidence>
<keyword evidence="2" id="KW-1003">Cell membrane</keyword>
<reference evidence="7" key="1">
    <citation type="submission" date="2024-06" db="EMBL/GenBank/DDBJ databases">
        <title>Genome sequence of Vogesella sp. MAHUQ-64.</title>
        <authorList>
            <person name="Huq M.A."/>
        </authorList>
    </citation>
    <scope>NUCLEOTIDE SEQUENCE</scope>
    <source>
        <strain evidence="7">MAHUQ-64</strain>
    </source>
</reference>
<feature type="transmembrane region" description="Helical" evidence="6">
    <location>
        <begin position="112"/>
        <end position="136"/>
    </location>
</feature>
<evidence type="ECO:0000256" key="2">
    <source>
        <dbReference type="ARBA" id="ARBA00022475"/>
    </source>
</evidence>
<comment type="subcellular location">
    <subcellularLocation>
        <location evidence="1">Cell membrane</location>
        <topology evidence="1">Multi-pass membrane protein</topology>
    </subcellularLocation>
</comment>
<dbReference type="PIRSF" id="PIRSF006324">
    <property type="entry name" value="LeuE"/>
    <property type="match status" value="1"/>
</dbReference>
<sequence>MIAESTLLLFLMTVLMLFLSPGPNMAFLLSHSASMGPGGGYAVALGIALADVVLTLLTASGITAMLAAWPPMFDLLRLAGALYLGWLAWQAWRSGGMAALSRPPQRSYRQVVRMAMLNSLLNPKALLFFMVFLPQFVDAARGAVAQQVVLLGVILSLVGLLFNIVLAHGSGVIGRRLAAAPRFAVWQGRTLALVLAALALRLLLLQRPTAQ</sequence>
<keyword evidence="5 6" id="KW-0472">Membrane</keyword>
<evidence type="ECO:0000256" key="3">
    <source>
        <dbReference type="ARBA" id="ARBA00022692"/>
    </source>
</evidence>
<evidence type="ECO:0000256" key="6">
    <source>
        <dbReference type="SAM" id="Phobius"/>
    </source>
</evidence>
<accession>A0ABV1M5T9</accession>
<evidence type="ECO:0000256" key="4">
    <source>
        <dbReference type="ARBA" id="ARBA00022989"/>
    </source>
</evidence>
<dbReference type="InterPro" id="IPR001123">
    <property type="entry name" value="LeuE-type"/>
</dbReference>
<keyword evidence="8" id="KW-1185">Reference proteome</keyword>
<feature type="transmembrane region" description="Helical" evidence="6">
    <location>
        <begin position="75"/>
        <end position="92"/>
    </location>
</feature>
<feature type="transmembrane region" description="Helical" evidence="6">
    <location>
        <begin position="148"/>
        <end position="166"/>
    </location>
</feature>
<organism evidence="7 8">
    <name type="scientific">Vogesella oryzagri</name>
    <dbReference type="NCBI Taxonomy" id="3160864"/>
    <lineage>
        <taxon>Bacteria</taxon>
        <taxon>Pseudomonadati</taxon>
        <taxon>Pseudomonadota</taxon>
        <taxon>Betaproteobacteria</taxon>
        <taxon>Neisseriales</taxon>
        <taxon>Chromobacteriaceae</taxon>
        <taxon>Vogesella</taxon>
    </lineage>
</organism>
<evidence type="ECO:0000256" key="5">
    <source>
        <dbReference type="ARBA" id="ARBA00023136"/>
    </source>
</evidence>
<feature type="transmembrane region" description="Helical" evidence="6">
    <location>
        <begin position="42"/>
        <end position="68"/>
    </location>
</feature>
<feature type="transmembrane region" description="Helical" evidence="6">
    <location>
        <begin position="186"/>
        <end position="204"/>
    </location>
</feature>
<dbReference type="PANTHER" id="PTHR30086:SF20">
    <property type="entry name" value="ARGININE EXPORTER PROTEIN ARGO-RELATED"/>
    <property type="match status" value="1"/>
</dbReference>
<gene>
    <name evidence="7" type="ORF">ABNW52_13075</name>
</gene>
<proteinExistence type="predicted"/>
<keyword evidence="3 6" id="KW-0812">Transmembrane</keyword>
<dbReference type="EMBL" id="JBEFLD010000006">
    <property type="protein sequence ID" value="MEQ6291543.1"/>
    <property type="molecule type" value="Genomic_DNA"/>
</dbReference>
<dbReference type="PANTHER" id="PTHR30086">
    <property type="entry name" value="ARGININE EXPORTER PROTEIN ARGO"/>
    <property type="match status" value="1"/>
</dbReference>
<keyword evidence="4 6" id="KW-1133">Transmembrane helix</keyword>